<keyword evidence="4" id="KW-1185">Reference proteome</keyword>
<dbReference type="Pfam" id="PF06250">
    <property type="entry name" value="YhcG_C"/>
    <property type="match status" value="1"/>
</dbReference>
<evidence type="ECO:0000313" key="3">
    <source>
        <dbReference type="EMBL" id="PXX76231.1"/>
    </source>
</evidence>
<evidence type="ECO:0000259" key="2">
    <source>
        <dbReference type="Pfam" id="PF17761"/>
    </source>
</evidence>
<evidence type="ECO:0000259" key="1">
    <source>
        <dbReference type="Pfam" id="PF06250"/>
    </source>
</evidence>
<dbReference type="InterPro" id="IPR009362">
    <property type="entry name" value="YhcG_C"/>
</dbReference>
<dbReference type="OrthoDB" id="9801263at2"/>
<reference evidence="3 4" key="1">
    <citation type="submission" date="2018-05" db="EMBL/GenBank/DDBJ databases">
        <title>Genomic Encyclopedia of Type Strains, Phase IV (KMG-IV): sequencing the most valuable type-strain genomes for metagenomic binning, comparative biology and taxonomic classification.</title>
        <authorList>
            <person name="Goeker M."/>
        </authorList>
    </citation>
    <scope>NUCLEOTIDE SEQUENCE [LARGE SCALE GENOMIC DNA]</scope>
    <source>
        <strain evidence="3 4">JC118</strain>
    </source>
</reference>
<protein>
    <submittedName>
        <fullName evidence="3">Putative nuclease of restriction endonuclease-like (RecB) superfamily</fullName>
    </submittedName>
</protein>
<dbReference type="EMBL" id="QJKH01000014">
    <property type="protein sequence ID" value="PXX76231.1"/>
    <property type="molecule type" value="Genomic_DNA"/>
</dbReference>
<accession>A0A318KJY4</accession>
<dbReference type="STRING" id="1034346.GCA_000313565_01871"/>
<dbReference type="AlphaFoldDB" id="A0A318KJY4"/>
<dbReference type="Pfam" id="PF17761">
    <property type="entry name" value="DUF1016_N"/>
    <property type="match status" value="1"/>
</dbReference>
<keyword evidence="3" id="KW-0540">Nuclease</keyword>
<evidence type="ECO:0000313" key="4">
    <source>
        <dbReference type="Proteomes" id="UP000247612"/>
    </source>
</evidence>
<dbReference type="InterPro" id="IPR041527">
    <property type="entry name" value="YhcG_N"/>
</dbReference>
<name>A0A318KJY4_9FIRM</name>
<dbReference type="PANTHER" id="PTHR30547">
    <property type="entry name" value="UNCHARACTERIZED PROTEIN YHCG-RELATED"/>
    <property type="match status" value="1"/>
</dbReference>
<proteinExistence type="predicted"/>
<sequence>MGGLTSYQELYSEIRNALLASRNQAYKAVNFAMVKAYWNIGRIIVEYEQQGKVRAEYGKFLLDELSERLTKEFGKGFSIRTLQQMKKFYYLYPNANALRSELTWTHYRLLLKVENDDARAWYMNESAASAWSSRQLDRQISTLYYERLLSSKDKTPVKEEAIELLKPLETDDYIKDPYVLDFLDLKNYPALRESDLEQALIDKLQEFLLDLGRGFCFVARQKLMRYEDEDFYLDLVFYHSILKCHVLIDLKIGKLTHGDVGQMDSYIRMYDAIYKNEDDNPTIGIILCSQKNEAIAKYSVLNDAKQVFASKYLFTLPTVNELQDEIKAERKRIEDMKGGNVDDEDISD</sequence>
<feature type="domain" description="YhcG PDDEXK nuclease" evidence="1">
    <location>
        <begin position="172"/>
        <end position="326"/>
    </location>
</feature>
<dbReference type="InterPro" id="IPR053148">
    <property type="entry name" value="PD-DEXK-like_domain"/>
</dbReference>
<comment type="caution">
    <text evidence="3">The sequence shown here is derived from an EMBL/GenBank/DDBJ whole genome shotgun (WGS) entry which is preliminary data.</text>
</comment>
<keyword evidence="3" id="KW-0378">Hydrolase</keyword>
<dbReference type="GO" id="GO:0004519">
    <property type="term" value="F:endonuclease activity"/>
    <property type="evidence" value="ECO:0007669"/>
    <property type="project" value="UniProtKB-KW"/>
</dbReference>
<dbReference type="RefSeq" id="WP_022938176.1">
    <property type="nucleotide sequence ID" value="NZ_CABKRQ010000004.1"/>
</dbReference>
<keyword evidence="3" id="KW-0255">Endonuclease</keyword>
<gene>
    <name evidence="3" type="ORF">DES51_11486</name>
</gene>
<dbReference type="Gene3D" id="3.40.1350.10">
    <property type="match status" value="1"/>
</dbReference>
<dbReference type="InterPro" id="IPR011856">
    <property type="entry name" value="tRNA_endonuc-like_dom_sf"/>
</dbReference>
<feature type="domain" description="YhcG N-terminal" evidence="2">
    <location>
        <begin position="13"/>
        <end position="147"/>
    </location>
</feature>
<organism evidence="3 4">
    <name type="scientific">Dielma fastidiosa</name>
    <dbReference type="NCBI Taxonomy" id="1034346"/>
    <lineage>
        <taxon>Bacteria</taxon>
        <taxon>Bacillati</taxon>
        <taxon>Bacillota</taxon>
        <taxon>Erysipelotrichia</taxon>
        <taxon>Erysipelotrichales</taxon>
        <taxon>Erysipelotrichaceae</taxon>
        <taxon>Dielma</taxon>
    </lineage>
</organism>
<dbReference type="Proteomes" id="UP000247612">
    <property type="component" value="Unassembled WGS sequence"/>
</dbReference>
<dbReference type="GO" id="GO:0003676">
    <property type="term" value="F:nucleic acid binding"/>
    <property type="evidence" value="ECO:0007669"/>
    <property type="project" value="InterPro"/>
</dbReference>
<dbReference type="PANTHER" id="PTHR30547:SF5">
    <property type="entry name" value="NUCLEASE YHCG-RELATED"/>
    <property type="match status" value="1"/>
</dbReference>